<dbReference type="InterPro" id="IPR003960">
    <property type="entry name" value="ATPase_AAA_CS"/>
</dbReference>
<keyword evidence="7" id="KW-0732">Signal</keyword>
<evidence type="ECO:0000256" key="7">
    <source>
        <dbReference type="SAM" id="SignalP"/>
    </source>
</evidence>
<dbReference type="InterPro" id="IPR050747">
    <property type="entry name" value="Mitochondrial_chaperone_BCS1"/>
</dbReference>
<dbReference type="InterPro" id="IPR003959">
    <property type="entry name" value="ATPase_AAA_core"/>
</dbReference>
<dbReference type="Pfam" id="PF14363">
    <property type="entry name" value="AAA_assoc"/>
    <property type="match status" value="1"/>
</dbReference>
<evidence type="ECO:0000256" key="6">
    <source>
        <dbReference type="SAM" id="MobiDB-lite"/>
    </source>
</evidence>
<feature type="region of interest" description="Disordered" evidence="6">
    <location>
        <begin position="308"/>
        <end position="329"/>
    </location>
</feature>
<dbReference type="SUPFAM" id="SSF52540">
    <property type="entry name" value="P-loop containing nucleoside triphosphate hydrolases"/>
    <property type="match status" value="1"/>
</dbReference>
<keyword evidence="3" id="KW-0460">Magnesium</keyword>
<dbReference type="SMART" id="SM00382">
    <property type="entry name" value="AAA"/>
    <property type="match status" value="1"/>
</dbReference>
<keyword evidence="5" id="KW-0547">Nucleotide-binding</keyword>
<evidence type="ECO:0000256" key="4">
    <source>
        <dbReference type="ARBA" id="ARBA00049360"/>
    </source>
</evidence>
<comment type="catalytic activity">
    <reaction evidence="4">
        <text>ATP + H2O = ADP + phosphate + H(+)</text>
        <dbReference type="Rhea" id="RHEA:13065"/>
        <dbReference type="ChEBI" id="CHEBI:15377"/>
        <dbReference type="ChEBI" id="CHEBI:15378"/>
        <dbReference type="ChEBI" id="CHEBI:30616"/>
        <dbReference type="ChEBI" id="CHEBI:43474"/>
        <dbReference type="ChEBI" id="CHEBI:456216"/>
    </reaction>
</comment>
<dbReference type="InterPro" id="IPR025753">
    <property type="entry name" value="AAA_N_dom"/>
</dbReference>
<sequence>MGGFEFWTLLAIIPGLFAFIHNILPPPYAQIFNTWVKSLVDYFSPYAFLNVPEFYGAGGNVVYDYVEEYLSSSTALAAQHVSLCRPKNATQNTFSLAHNESIMKQFMGVNVWWTHSVSPRQGTNFSWPGDAPQDDKRTYTLKIRKSHKSRVLEPYVEHVIATAKKVKEQTRDRLLYTNVKNTGFQQKLWESVLFKHPSTFDTLAMNPELKAEIKEDLLDFTKGEEFYRRAGKAWKRGYLLYGPPGTGKSSMIAAIANFLQYDIYDVELTEVASNSELRKLLIQTTDQSVIVIEDIDCSLDLSERAKARNKKEAKEKKPDADVKRPGREDEKSQVTLSGLLNFTDGLWSCCGSERIIIFTTNHIEKLDPALLRSGRMDMHIHLSWCTFTAFQVLAYNNLGLEKHDLFPEVEKAILDKAITPADVSELLLKSKRNPTAALEGLIQVLHKTKLASEIPVVSLEQDDKDDAISVTAEEDSALADDGSIEVKTNAEIKEPAASTVKLQQNQRPFRFKAIHYKYNHF</sequence>
<dbReference type="Pfam" id="PF25568">
    <property type="entry name" value="AAA_lid_At3g28540"/>
    <property type="match status" value="1"/>
</dbReference>
<dbReference type="InterPro" id="IPR058017">
    <property type="entry name" value="At3g28540-like_C"/>
</dbReference>
<evidence type="ECO:0000256" key="5">
    <source>
        <dbReference type="RuleBase" id="RU003651"/>
    </source>
</evidence>
<organism evidence="9 10">
    <name type="scientific">Sphagnum troendelagicum</name>
    <dbReference type="NCBI Taxonomy" id="128251"/>
    <lineage>
        <taxon>Eukaryota</taxon>
        <taxon>Viridiplantae</taxon>
        <taxon>Streptophyta</taxon>
        <taxon>Embryophyta</taxon>
        <taxon>Bryophyta</taxon>
        <taxon>Sphagnophytina</taxon>
        <taxon>Sphagnopsida</taxon>
        <taxon>Sphagnales</taxon>
        <taxon>Sphagnaceae</taxon>
        <taxon>Sphagnum</taxon>
    </lineage>
</organism>
<dbReference type="PROSITE" id="PS00674">
    <property type="entry name" value="AAA"/>
    <property type="match status" value="1"/>
</dbReference>
<dbReference type="Pfam" id="PF00004">
    <property type="entry name" value="AAA"/>
    <property type="match status" value="1"/>
</dbReference>
<evidence type="ECO:0000313" key="10">
    <source>
        <dbReference type="Proteomes" id="UP001497512"/>
    </source>
</evidence>
<keyword evidence="5" id="KW-0067">ATP-binding</keyword>
<dbReference type="InterPro" id="IPR027417">
    <property type="entry name" value="P-loop_NTPase"/>
</dbReference>
<evidence type="ECO:0000256" key="1">
    <source>
        <dbReference type="ARBA" id="ARBA00001946"/>
    </source>
</evidence>
<name>A0ABP0U5B4_9BRYO</name>
<evidence type="ECO:0000256" key="2">
    <source>
        <dbReference type="ARBA" id="ARBA00007448"/>
    </source>
</evidence>
<reference evidence="9" key="1">
    <citation type="submission" date="2024-02" db="EMBL/GenBank/DDBJ databases">
        <authorList>
            <consortium name="ELIXIR-Norway"/>
            <consortium name="Elixir Norway"/>
        </authorList>
    </citation>
    <scope>NUCLEOTIDE SEQUENCE</scope>
</reference>
<keyword evidence="10" id="KW-1185">Reference proteome</keyword>
<dbReference type="Gene3D" id="3.40.50.300">
    <property type="entry name" value="P-loop containing nucleotide triphosphate hydrolases"/>
    <property type="match status" value="1"/>
</dbReference>
<feature type="signal peptide" evidence="7">
    <location>
        <begin position="1"/>
        <end position="18"/>
    </location>
</feature>
<dbReference type="InterPro" id="IPR003593">
    <property type="entry name" value="AAA+_ATPase"/>
</dbReference>
<feature type="domain" description="AAA+ ATPase" evidence="8">
    <location>
        <begin position="234"/>
        <end position="386"/>
    </location>
</feature>
<dbReference type="CDD" id="cd19510">
    <property type="entry name" value="RecA-like_BCS1"/>
    <property type="match status" value="1"/>
</dbReference>
<feature type="chain" id="PRO_5045828523" description="AAA+ ATPase domain-containing protein" evidence="7">
    <location>
        <begin position="19"/>
        <end position="521"/>
    </location>
</feature>
<comment type="similarity">
    <text evidence="2">Belongs to the AAA ATPase family. BCS1 subfamily.</text>
</comment>
<accession>A0ABP0U5B4</accession>
<dbReference type="PANTHER" id="PTHR23070">
    <property type="entry name" value="BCS1 AAA-TYPE ATPASE"/>
    <property type="match status" value="1"/>
</dbReference>
<evidence type="ECO:0000259" key="8">
    <source>
        <dbReference type="SMART" id="SM00382"/>
    </source>
</evidence>
<proteinExistence type="inferred from homology"/>
<evidence type="ECO:0000256" key="3">
    <source>
        <dbReference type="ARBA" id="ARBA00022842"/>
    </source>
</evidence>
<dbReference type="EMBL" id="OZ019911">
    <property type="protein sequence ID" value="CAK9212927.1"/>
    <property type="molecule type" value="Genomic_DNA"/>
</dbReference>
<dbReference type="Gene3D" id="6.10.280.40">
    <property type="match status" value="1"/>
</dbReference>
<protein>
    <recommendedName>
        <fullName evidence="8">AAA+ ATPase domain-containing protein</fullName>
    </recommendedName>
</protein>
<evidence type="ECO:0000313" key="9">
    <source>
        <dbReference type="EMBL" id="CAK9212927.1"/>
    </source>
</evidence>
<comment type="cofactor">
    <cofactor evidence="1">
        <name>Mg(2+)</name>
        <dbReference type="ChEBI" id="CHEBI:18420"/>
    </cofactor>
</comment>
<dbReference type="Proteomes" id="UP001497512">
    <property type="component" value="Chromosome 19"/>
</dbReference>
<gene>
    <name evidence="9" type="ORF">CSSPTR1EN2_LOCUS11481</name>
</gene>